<evidence type="ECO:0000256" key="3">
    <source>
        <dbReference type="ARBA" id="ARBA00022777"/>
    </source>
</evidence>
<dbReference type="AlphaFoldDB" id="Q23BT3"/>
<evidence type="ECO:0000256" key="5">
    <source>
        <dbReference type="ARBA" id="ARBA00038035"/>
    </source>
</evidence>
<evidence type="ECO:0000259" key="11">
    <source>
        <dbReference type="PROSITE" id="PS50011"/>
    </source>
</evidence>
<dbReference type="SUPFAM" id="SSF48452">
    <property type="entry name" value="TPR-like"/>
    <property type="match status" value="1"/>
</dbReference>
<evidence type="ECO:0000313" key="12">
    <source>
        <dbReference type="EMBL" id="EAR94035.3"/>
    </source>
</evidence>
<evidence type="ECO:0000256" key="8">
    <source>
        <dbReference type="ARBA" id="ARBA00049299"/>
    </source>
</evidence>
<proteinExistence type="inferred from homology"/>
<protein>
    <recommendedName>
        <fullName evidence="6">mitogen-activated protein kinase kinase</fullName>
        <ecNumber evidence="6">2.7.12.2</ecNumber>
    </recommendedName>
</protein>
<dbReference type="InterPro" id="IPR017441">
    <property type="entry name" value="Protein_kinase_ATP_BS"/>
</dbReference>
<keyword evidence="13" id="KW-1185">Reference proteome</keyword>
<dbReference type="Gene3D" id="1.10.510.10">
    <property type="entry name" value="Transferase(Phosphotransferase) domain 1"/>
    <property type="match status" value="1"/>
</dbReference>
<evidence type="ECO:0000256" key="7">
    <source>
        <dbReference type="ARBA" id="ARBA00049014"/>
    </source>
</evidence>
<name>Q23BT3_TETTS</name>
<dbReference type="Proteomes" id="UP000009168">
    <property type="component" value="Unassembled WGS sequence"/>
</dbReference>
<dbReference type="EMBL" id="GG662718">
    <property type="protein sequence ID" value="EAR94035.3"/>
    <property type="molecule type" value="Genomic_DNA"/>
</dbReference>
<evidence type="ECO:0000256" key="4">
    <source>
        <dbReference type="ARBA" id="ARBA00022840"/>
    </source>
</evidence>
<dbReference type="InterPro" id="IPR011990">
    <property type="entry name" value="TPR-like_helical_dom_sf"/>
</dbReference>
<dbReference type="HOGENOM" id="CLU_299261_0_0_1"/>
<comment type="catalytic activity">
    <reaction evidence="7">
        <text>L-seryl-[protein] + ATP = O-phospho-L-seryl-[protein] + ADP + H(+)</text>
        <dbReference type="Rhea" id="RHEA:17989"/>
        <dbReference type="Rhea" id="RHEA-COMP:9863"/>
        <dbReference type="Rhea" id="RHEA-COMP:11604"/>
        <dbReference type="ChEBI" id="CHEBI:15378"/>
        <dbReference type="ChEBI" id="CHEBI:29999"/>
        <dbReference type="ChEBI" id="CHEBI:30616"/>
        <dbReference type="ChEBI" id="CHEBI:83421"/>
        <dbReference type="ChEBI" id="CHEBI:456216"/>
        <dbReference type="EC" id="2.7.12.2"/>
    </reaction>
</comment>
<dbReference type="PROSITE" id="PS50011">
    <property type="entry name" value="PROTEIN_KINASE_DOM"/>
    <property type="match status" value="1"/>
</dbReference>
<evidence type="ECO:0000256" key="2">
    <source>
        <dbReference type="ARBA" id="ARBA00022741"/>
    </source>
</evidence>
<dbReference type="GeneID" id="7831619"/>
<keyword evidence="1" id="KW-0808">Transferase</keyword>
<feature type="domain" description="Protein kinase" evidence="11">
    <location>
        <begin position="277"/>
        <end position="583"/>
    </location>
</feature>
<dbReference type="Gene3D" id="3.30.200.20">
    <property type="entry name" value="Phosphorylase Kinase, domain 1"/>
    <property type="match status" value="1"/>
</dbReference>
<comment type="catalytic activity">
    <reaction evidence="9">
        <text>L-tyrosyl-[protein] + ATP = O-phospho-L-tyrosyl-[protein] + ADP + H(+)</text>
        <dbReference type="Rhea" id="RHEA:10596"/>
        <dbReference type="Rhea" id="RHEA-COMP:10136"/>
        <dbReference type="Rhea" id="RHEA-COMP:20101"/>
        <dbReference type="ChEBI" id="CHEBI:15378"/>
        <dbReference type="ChEBI" id="CHEBI:30616"/>
        <dbReference type="ChEBI" id="CHEBI:46858"/>
        <dbReference type="ChEBI" id="CHEBI:61978"/>
        <dbReference type="ChEBI" id="CHEBI:456216"/>
        <dbReference type="EC" id="2.7.12.2"/>
    </reaction>
</comment>
<dbReference type="RefSeq" id="XP_001014280.3">
    <property type="nucleotide sequence ID" value="XM_001014280.3"/>
</dbReference>
<dbReference type="STRING" id="312017.Q23BT3"/>
<dbReference type="Pfam" id="PF00069">
    <property type="entry name" value="Pkinase"/>
    <property type="match status" value="1"/>
</dbReference>
<accession>Q23BT3</accession>
<dbReference type="GO" id="GO:0004708">
    <property type="term" value="F:MAP kinase kinase activity"/>
    <property type="evidence" value="ECO:0007669"/>
    <property type="project" value="UniProtKB-EC"/>
</dbReference>
<dbReference type="EC" id="2.7.12.2" evidence="6"/>
<dbReference type="InterPro" id="IPR000719">
    <property type="entry name" value="Prot_kinase_dom"/>
</dbReference>
<comment type="catalytic activity">
    <reaction evidence="8">
        <text>L-threonyl-[protein] + ATP = O-phospho-L-threonyl-[protein] + ADP + H(+)</text>
        <dbReference type="Rhea" id="RHEA:46608"/>
        <dbReference type="Rhea" id="RHEA-COMP:11060"/>
        <dbReference type="Rhea" id="RHEA-COMP:11605"/>
        <dbReference type="ChEBI" id="CHEBI:15378"/>
        <dbReference type="ChEBI" id="CHEBI:30013"/>
        <dbReference type="ChEBI" id="CHEBI:30616"/>
        <dbReference type="ChEBI" id="CHEBI:61977"/>
        <dbReference type="ChEBI" id="CHEBI:456216"/>
        <dbReference type="EC" id="2.7.12.2"/>
    </reaction>
</comment>
<feature type="binding site" evidence="10">
    <location>
        <position position="418"/>
    </location>
    <ligand>
        <name>ATP</name>
        <dbReference type="ChEBI" id="CHEBI:30616"/>
    </ligand>
</feature>
<dbReference type="PANTHER" id="PTHR48013:SF9">
    <property type="entry name" value="DUAL SPECIFICITY MITOGEN-ACTIVATED PROTEIN KINASE KINASE 5"/>
    <property type="match status" value="1"/>
</dbReference>
<dbReference type="PANTHER" id="PTHR48013">
    <property type="entry name" value="DUAL SPECIFICITY MITOGEN-ACTIVATED PROTEIN KINASE KINASE 5-RELATED"/>
    <property type="match status" value="1"/>
</dbReference>
<comment type="similarity">
    <text evidence="5">Belongs to the protein kinase superfamily. STE Ser/Thr protein kinase family. MAP kinase kinase subfamily.</text>
</comment>
<evidence type="ECO:0000313" key="13">
    <source>
        <dbReference type="Proteomes" id="UP000009168"/>
    </source>
</evidence>
<gene>
    <name evidence="12" type="ORF">TTHERM_00227490</name>
</gene>
<keyword evidence="4 10" id="KW-0067">ATP-binding</keyword>
<dbReference type="InParanoid" id="Q23BT3"/>
<dbReference type="Gene3D" id="1.25.40.10">
    <property type="entry name" value="Tetratricopeptide repeat domain"/>
    <property type="match status" value="1"/>
</dbReference>
<keyword evidence="2 10" id="KW-0547">Nucleotide-binding</keyword>
<dbReference type="SUPFAM" id="SSF56112">
    <property type="entry name" value="Protein kinase-like (PK-like)"/>
    <property type="match status" value="1"/>
</dbReference>
<evidence type="ECO:0000256" key="9">
    <source>
        <dbReference type="ARBA" id="ARBA00051693"/>
    </source>
</evidence>
<reference evidence="13" key="1">
    <citation type="journal article" date="2006" name="PLoS Biol.">
        <title>Macronuclear genome sequence of the ciliate Tetrahymena thermophila, a model eukaryote.</title>
        <authorList>
            <person name="Eisen J.A."/>
            <person name="Coyne R.S."/>
            <person name="Wu M."/>
            <person name="Wu D."/>
            <person name="Thiagarajan M."/>
            <person name="Wortman J.R."/>
            <person name="Badger J.H."/>
            <person name="Ren Q."/>
            <person name="Amedeo P."/>
            <person name="Jones K.M."/>
            <person name="Tallon L.J."/>
            <person name="Delcher A.L."/>
            <person name="Salzberg S.L."/>
            <person name="Silva J.C."/>
            <person name="Haas B.J."/>
            <person name="Majoros W.H."/>
            <person name="Farzad M."/>
            <person name="Carlton J.M."/>
            <person name="Smith R.K. Jr."/>
            <person name="Garg J."/>
            <person name="Pearlman R.E."/>
            <person name="Karrer K.M."/>
            <person name="Sun L."/>
            <person name="Manning G."/>
            <person name="Elde N.C."/>
            <person name="Turkewitz A.P."/>
            <person name="Asai D.J."/>
            <person name="Wilkes D.E."/>
            <person name="Wang Y."/>
            <person name="Cai H."/>
            <person name="Collins K."/>
            <person name="Stewart B.A."/>
            <person name="Lee S.R."/>
            <person name="Wilamowska K."/>
            <person name="Weinberg Z."/>
            <person name="Ruzzo W.L."/>
            <person name="Wloga D."/>
            <person name="Gaertig J."/>
            <person name="Frankel J."/>
            <person name="Tsao C.-C."/>
            <person name="Gorovsky M.A."/>
            <person name="Keeling P.J."/>
            <person name="Waller R.F."/>
            <person name="Patron N.J."/>
            <person name="Cherry J.M."/>
            <person name="Stover N.A."/>
            <person name="Krieger C.J."/>
            <person name="del Toro C."/>
            <person name="Ryder H.F."/>
            <person name="Williamson S.C."/>
            <person name="Barbeau R.A."/>
            <person name="Hamilton E.P."/>
            <person name="Orias E."/>
        </authorList>
    </citation>
    <scope>NUCLEOTIDE SEQUENCE [LARGE SCALE GENOMIC DNA]</scope>
    <source>
        <strain evidence="13">SB210</strain>
    </source>
</reference>
<evidence type="ECO:0000256" key="10">
    <source>
        <dbReference type="PROSITE-ProRule" id="PRU10141"/>
    </source>
</evidence>
<dbReference type="KEGG" id="tet:TTHERM_00227490"/>
<dbReference type="SMART" id="SM00220">
    <property type="entry name" value="S_TKc"/>
    <property type="match status" value="1"/>
</dbReference>
<dbReference type="InterPro" id="IPR011009">
    <property type="entry name" value="Kinase-like_dom_sf"/>
</dbReference>
<evidence type="ECO:0000256" key="6">
    <source>
        <dbReference type="ARBA" id="ARBA00038999"/>
    </source>
</evidence>
<keyword evidence="3 12" id="KW-0418">Kinase</keyword>
<dbReference type="GO" id="GO:0005524">
    <property type="term" value="F:ATP binding"/>
    <property type="evidence" value="ECO:0007669"/>
    <property type="project" value="UniProtKB-UniRule"/>
</dbReference>
<evidence type="ECO:0000256" key="1">
    <source>
        <dbReference type="ARBA" id="ARBA00022679"/>
    </source>
</evidence>
<dbReference type="PROSITE" id="PS00107">
    <property type="entry name" value="PROTEIN_KINASE_ATP"/>
    <property type="match status" value="1"/>
</dbReference>
<organism evidence="12 13">
    <name type="scientific">Tetrahymena thermophila (strain SB210)</name>
    <dbReference type="NCBI Taxonomy" id="312017"/>
    <lineage>
        <taxon>Eukaryota</taxon>
        <taxon>Sar</taxon>
        <taxon>Alveolata</taxon>
        <taxon>Ciliophora</taxon>
        <taxon>Intramacronucleata</taxon>
        <taxon>Oligohymenophorea</taxon>
        <taxon>Hymenostomatida</taxon>
        <taxon>Tetrahymenina</taxon>
        <taxon>Tetrahymenidae</taxon>
        <taxon>Tetrahymena</taxon>
    </lineage>
</organism>
<sequence>MTGNSQRNFGDIIKQDCNYLFNQQHDQSYVQQEIQNELEKQSQNLSHLEKYQINQKTNNNQNIITNYQFQTLLKSQLCNKKHYSIDLKLSQDSQKYQLIQQYSYINSKNEQSSIKYEIKEIKKTEFQIFKNYYSNQQTNQINSKNQQSSIKYEIYENKNSKFLLNSTQNMIDINETHSNNLNNRIGIFYYQSINESSSMVVDEQNDKTIKIKQFKANEKQSKSQQIKNYENLSTKIQAKSTNLVYQDKNIKENDYQYYKIQTNPIVEIKRQLTNRNYQLKEYEEEIGGGFVIRATKQIGLNNQKKYLLLARLIETQNSYQENKEKLEFLQLLQETKKYIQIENSFELSLISYPQSFFFVIVLLEFQKTYIFLQNIKKIIDFFKENQYYLGKFIGEGGFGVVFDGKIYQNNKIQEVIFKIQFTDEQNMNESEEEYLIMKGFEKNINLINAIDYKKIDQNVSVILMEKCEYIKPSNILINRYGIYVITDFGTSTKNKNDQPIQVKGYTESFAPKEVIKNEEVNYQSDVYSLGKTLETVFKDYEKLQNINQKEKTMLQKFKQILTDSALREQVFERKTCLELHKAFYEAVIFEGYLDFLQSYIDKIRLILSQSCSDRNKDIYFFREVCIYYNEKILDLKQKIKKSHILNFVEIESLSQSSLRKIDKIQSQQDSEWNLYTARTFNKLAFFHKKEIGLEYSLKSLQMVENIIKGDNDFKSIYLNTLSWCYSSLNDHKQAFKVSEESLKMRLNLFKLYHPRISLALNNLGTIQFLYKENHPCIARSLHCVGQCYLNMGDLEQAKKLCCSFSSQYCNISLIVW</sequence>